<dbReference type="OrthoDB" id="10474316at2759"/>
<protein>
    <submittedName>
        <fullName evidence="2">Uncharacterized protein</fullName>
    </submittedName>
</protein>
<dbReference type="Proteomes" id="UP000663874">
    <property type="component" value="Unassembled WGS sequence"/>
</dbReference>
<evidence type="ECO:0000313" key="1">
    <source>
        <dbReference type="EMBL" id="CAF0889589.1"/>
    </source>
</evidence>
<comment type="caution">
    <text evidence="2">The sequence shown here is derived from an EMBL/GenBank/DDBJ whole genome shotgun (WGS) entry which is preliminary data.</text>
</comment>
<reference evidence="2" key="1">
    <citation type="submission" date="2021-02" db="EMBL/GenBank/DDBJ databases">
        <authorList>
            <person name="Nowell W R."/>
        </authorList>
    </citation>
    <scope>NUCLEOTIDE SEQUENCE</scope>
</reference>
<dbReference type="Proteomes" id="UP000663889">
    <property type="component" value="Unassembled WGS sequence"/>
</dbReference>
<proteinExistence type="predicted"/>
<name>A0A815RC33_9BILA</name>
<evidence type="ECO:0000313" key="2">
    <source>
        <dbReference type="EMBL" id="CAF1473207.1"/>
    </source>
</evidence>
<accession>A0A815RC33</accession>
<dbReference type="AlphaFoldDB" id="A0A815RC33"/>
<dbReference type="EMBL" id="CAJNOU010000151">
    <property type="protein sequence ID" value="CAF0889589.1"/>
    <property type="molecule type" value="Genomic_DNA"/>
</dbReference>
<dbReference type="Proteomes" id="UP000663882">
    <property type="component" value="Unassembled WGS sequence"/>
</dbReference>
<gene>
    <name evidence="3" type="ORF">FNK824_LOCUS28849</name>
    <name evidence="2" type="ORF">RFH988_LOCUS37640</name>
    <name evidence="1" type="ORF">SEV965_LOCUS5062</name>
</gene>
<dbReference type="EMBL" id="CAJNOO010007743">
    <property type="protein sequence ID" value="CAF1473207.1"/>
    <property type="molecule type" value="Genomic_DNA"/>
</dbReference>
<evidence type="ECO:0000313" key="4">
    <source>
        <dbReference type="Proteomes" id="UP000663882"/>
    </source>
</evidence>
<evidence type="ECO:0000313" key="3">
    <source>
        <dbReference type="EMBL" id="CAF4053667.1"/>
    </source>
</evidence>
<sequence length="327" mass="38604">MSETTTFYDLCADVLLNIFEFLNINEIYYSFHEVIPYLTSLLVESKIRLQMCDPIVSDVDPRPIASLVMKCLPRSFTPSLLEFINLQRLVLHDMEDPWLLINKSLPISLEHLSLNVSLRNKTTIIEEFLSLLDRLPQLKYFLIIYESSYFVLQENLFNLSKPSTTIRNIELKVKCSLLTLEKLLRYLPCVHRLSASVGFVEENVEIYNRHSEFPNVKLLFLSWEYIPIRDIIRFCQMIPNLRRCVLNATDYRDDRYVFNPSPWKQFIEDDHVLLEQFEVIMARIATSPQHPDESRIASNPDAYFSTINFRFERDYWGHPILNGNYTK</sequence>
<organism evidence="2 4">
    <name type="scientific">Rotaria sordida</name>
    <dbReference type="NCBI Taxonomy" id="392033"/>
    <lineage>
        <taxon>Eukaryota</taxon>
        <taxon>Metazoa</taxon>
        <taxon>Spiralia</taxon>
        <taxon>Gnathifera</taxon>
        <taxon>Rotifera</taxon>
        <taxon>Eurotatoria</taxon>
        <taxon>Bdelloidea</taxon>
        <taxon>Philodinida</taxon>
        <taxon>Philodinidae</taxon>
        <taxon>Rotaria</taxon>
    </lineage>
</organism>
<dbReference type="EMBL" id="CAJOBE010008094">
    <property type="protein sequence ID" value="CAF4053667.1"/>
    <property type="molecule type" value="Genomic_DNA"/>
</dbReference>